<dbReference type="Proteomes" id="UP000295382">
    <property type="component" value="Unassembled WGS sequence"/>
</dbReference>
<evidence type="ECO:0000256" key="4">
    <source>
        <dbReference type="ARBA" id="ARBA00022984"/>
    </source>
</evidence>
<dbReference type="UniPathway" id="UPA00219"/>
<keyword evidence="10" id="KW-1185">Reference proteome</keyword>
<dbReference type="InterPro" id="IPR015942">
    <property type="entry name" value="Asp/Glu/hydantoin_racemase"/>
</dbReference>
<dbReference type="InterPro" id="IPR033134">
    <property type="entry name" value="Asp/Glu_racemase_AS_2"/>
</dbReference>
<dbReference type="NCBIfam" id="TIGR00067">
    <property type="entry name" value="glut_race"/>
    <property type="match status" value="1"/>
</dbReference>
<comment type="similarity">
    <text evidence="7">Belongs to the aspartate/glutamate racemases family.</text>
</comment>
<dbReference type="InterPro" id="IPR001920">
    <property type="entry name" value="Asp/Glu_race"/>
</dbReference>
<dbReference type="GO" id="GO:0008881">
    <property type="term" value="F:glutamate racemase activity"/>
    <property type="evidence" value="ECO:0007669"/>
    <property type="project" value="UniProtKB-UniRule"/>
</dbReference>
<evidence type="ECO:0000256" key="2">
    <source>
        <dbReference type="ARBA" id="ARBA00013090"/>
    </source>
</evidence>
<accession>A0A4R3HT68</accession>
<sequence>MSQTASHGLAEKPDRLRQRGASSADSSLRPIGVFDSGIGGLSVLRHICKHLPNENLLYFADSGFAPYGGKPVDVIVARTMGIAEFLLSQGAKALVVACNTATAASIKALRERYPALPVVGVEPGLKPAAAISKTRKVGVLATERTLASEKFQLLREQISSATSVEFLSQACKGLADQVEKGELHSPATLVLLNQYVTPLLREGVDTLVLGCTHYPFVQPAIETLIRQISAHPVEIIDTGEAVARQLGRQLELHGLRSRTGEPGALQAFTTGSRTALAQAFGTLLHLNPEISAIQSEAAG</sequence>
<dbReference type="HAMAP" id="MF_00258">
    <property type="entry name" value="Glu_racemase"/>
    <property type="match status" value="1"/>
</dbReference>
<evidence type="ECO:0000256" key="7">
    <source>
        <dbReference type="HAMAP-Rule" id="MF_00258"/>
    </source>
</evidence>
<feature type="binding site" evidence="7">
    <location>
        <begin position="35"/>
        <end position="36"/>
    </location>
    <ligand>
        <name>substrate</name>
    </ligand>
</feature>
<dbReference type="Pfam" id="PF01177">
    <property type="entry name" value="Asp_Glu_race"/>
    <property type="match status" value="1"/>
</dbReference>
<dbReference type="InterPro" id="IPR018187">
    <property type="entry name" value="Asp/Glu_racemase_AS_1"/>
</dbReference>
<reference evidence="9 10" key="1">
    <citation type="submission" date="2019-03" db="EMBL/GenBank/DDBJ databases">
        <title>Genomic Encyclopedia of Type Strains, Phase IV (KMG-IV): sequencing the most valuable type-strain genomes for metagenomic binning, comparative biology and taxonomic classification.</title>
        <authorList>
            <person name="Goeker M."/>
        </authorList>
    </citation>
    <scope>NUCLEOTIDE SEQUENCE [LARGE SCALE GENOMIC DNA]</scope>
    <source>
        <strain evidence="9 10">DSM 7445</strain>
    </source>
</reference>
<evidence type="ECO:0000256" key="3">
    <source>
        <dbReference type="ARBA" id="ARBA00022960"/>
    </source>
</evidence>
<feature type="binding site" evidence="7">
    <location>
        <begin position="212"/>
        <end position="213"/>
    </location>
    <ligand>
        <name>substrate</name>
    </ligand>
</feature>
<dbReference type="GO" id="GO:0008360">
    <property type="term" value="P:regulation of cell shape"/>
    <property type="evidence" value="ECO:0007669"/>
    <property type="project" value="UniProtKB-KW"/>
</dbReference>
<evidence type="ECO:0000256" key="5">
    <source>
        <dbReference type="ARBA" id="ARBA00023235"/>
    </source>
</evidence>
<dbReference type="InterPro" id="IPR004391">
    <property type="entry name" value="Glu_race"/>
</dbReference>
<dbReference type="EC" id="5.1.1.3" evidence="2 7"/>
<keyword evidence="6 7" id="KW-0961">Cell wall biogenesis/degradation</keyword>
<dbReference type="SUPFAM" id="SSF53681">
    <property type="entry name" value="Aspartate/glutamate racemase"/>
    <property type="match status" value="2"/>
</dbReference>
<dbReference type="GO" id="GO:0009252">
    <property type="term" value="P:peptidoglycan biosynthetic process"/>
    <property type="evidence" value="ECO:0007669"/>
    <property type="project" value="UniProtKB-UniRule"/>
</dbReference>
<evidence type="ECO:0000256" key="8">
    <source>
        <dbReference type="SAM" id="MobiDB-lite"/>
    </source>
</evidence>
<dbReference type="OrthoDB" id="9801055at2"/>
<feature type="active site" description="Proton donor/acceptor" evidence="7">
    <location>
        <position position="98"/>
    </location>
</feature>
<feature type="binding site" evidence="7">
    <location>
        <begin position="99"/>
        <end position="100"/>
    </location>
    <ligand>
        <name>substrate</name>
    </ligand>
</feature>
<comment type="catalytic activity">
    <reaction evidence="1 7">
        <text>L-glutamate = D-glutamate</text>
        <dbReference type="Rhea" id="RHEA:12813"/>
        <dbReference type="ChEBI" id="CHEBI:29985"/>
        <dbReference type="ChEBI" id="CHEBI:29986"/>
        <dbReference type="EC" id="5.1.1.3"/>
    </reaction>
</comment>
<evidence type="ECO:0000256" key="6">
    <source>
        <dbReference type="ARBA" id="ARBA00023316"/>
    </source>
</evidence>
<proteinExistence type="inferred from homology"/>
<organism evidence="9 10">
    <name type="scientific">Paucimonas lemoignei</name>
    <name type="common">Pseudomonas lemoignei</name>
    <dbReference type="NCBI Taxonomy" id="29443"/>
    <lineage>
        <taxon>Bacteria</taxon>
        <taxon>Pseudomonadati</taxon>
        <taxon>Pseudomonadota</taxon>
        <taxon>Betaproteobacteria</taxon>
        <taxon>Burkholderiales</taxon>
        <taxon>Burkholderiaceae</taxon>
        <taxon>Paucimonas</taxon>
    </lineage>
</organism>
<feature type="region of interest" description="Disordered" evidence="8">
    <location>
        <begin position="1"/>
        <end position="25"/>
    </location>
</feature>
<dbReference type="GO" id="GO:0071555">
    <property type="term" value="P:cell wall organization"/>
    <property type="evidence" value="ECO:0007669"/>
    <property type="project" value="UniProtKB-KW"/>
</dbReference>
<protein>
    <recommendedName>
        <fullName evidence="2 7">Glutamate racemase</fullName>
        <ecNumber evidence="2 7">5.1.1.3</ecNumber>
    </recommendedName>
</protein>
<dbReference type="PANTHER" id="PTHR21198:SF2">
    <property type="entry name" value="GLUTAMATE RACEMASE"/>
    <property type="match status" value="1"/>
</dbReference>
<dbReference type="Gene3D" id="3.40.50.1860">
    <property type="match status" value="2"/>
</dbReference>
<dbReference type="AlphaFoldDB" id="A0A4R3HT68"/>
<comment type="function">
    <text evidence="7">Provides the (R)-glutamate required for cell wall biosynthesis.</text>
</comment>
<dbReference type="PROSITE" id="PS00924">
    <property type="entry name" value="ASP_GLU_RACEMASE_2"/>
    <property type="match status" value="1"/>
</dbReference>
<evidence type="ECO:0000256" key="1">
    <source>
        <dbReference type="ARBA" id="ARBA00001602"/>
    </source>
</evidence>
<keyword evidence="5 7" id="KW-0413">Isomerase</keyword>
<evidence type="ECO:0000313" key="9">
    <source>
        <dbReference type="EMBL" id="TCS34712.1"/>
    </source>
</evidence>
<feature type="binding site" evidence="7">
    <location>
        <begin position="67"/>
        <end position="68"/>
    </location>
    <ligand>
        <name>substrate</name>
    </ligand>
</feature>
<comment type="caution">
    <text evidence="9">The sequence shown here is derived from an EMBL/GenBank/DDBJ whole genome shotgun (WGS) entry which is preliminary data.</text>
</comment>
<comment type="pathway">
    <text evidence="7">Cell wall biogenesis; peptidoglycan biosynthesis.</text>
</comment>
<feature type="active site" description="Proton donor/acceptor" evidence="7">
    <location>
        <position position="211"/>
    </location>
</feature>
<dbReference type="EMBL" id="SLZQ01000012">
    <property type="protein sequence ID" value="TCS34712.1"/>
    <property type="molecule type" value="Genomic_DNA"/>
</dbReference>
<evidence type="ECO:0000313" key="10">
    <source>
        <dbReference type="Proteomes" id="UP000295382"/>
    </source>
</evidence>
<name>A0A4R3HT68_PAULE</name>
<dbReference type="PANTHER" id="PTHR21198">
    <property type="entry name" value="GLUTAMATE RACEMASE"/>
    <property type="match status" value="1"/>
</dbReference>
<dbReference type="RefSeq" id="WP_132259813.1">
    <property type="nucleotide sequence ID" value="NZ_SLZQ01000012.1"/>
</dbReference>
<dbReference type="PROSITE" id="PS00923">
    <property type="entry name" value="ASP_GLU_RACEMASE_1"/>
    <property type="match status" value="1"/>
</dbReference>
<keyword evidence="3 7" id="KW-0133">Cell shape</keyword>
<gene>
    <name evidence="7" type="primary">murI</name>
    <name evidence="9" type="ORF">EDC30_11244</name>
</gene>
<keyword evidence="4 7" id="KW-0573">Peptidoglycan synthesis</keyword>